<dbReference type="Pfam" id="PF21760">
    <property type="entry name" value="SecD_1st"/>
    <property type="match status" value="1"/>
</dbReference>
<organism evidence="14 15">
    <name type="scientific">Cohnella hashimotonis</name>
    <dbReference type="NCBI Taxonomy" id="2826895"/>
    <lineage>
        <taxon>Bacteria</taxon>
        <taxon>Bacillati</taxon>
        <taxon>Bacillota</taxon>
        <taxon>Bacilli</taxon>
        <taxon>Bacillales</taxon>
        <taxon>Paenibacillaceae</taxon>
        <taxon>Cohnella</taxon>
    </lineage>
</organism>
<keyword evidence="8 9" id="KW-0472">Membrane</keyword>
<evidence type="ECO:0000313" key="15">
    <source>
        <dbReference type="Proteomes" id="UP001161691"/>
    </source>
</evidence>
<keyword evidence="3 9" id="KW-1003">Cell membrane</keyword>
<dbReference type="NCBIfam" id="TIGR01129">
    <property type="entry name" value="secD"/>
    <property type="match status" value="1"/>
</dbReference>
<feature type="transmembrane region" description="Helical" evidence="9">
    <location>
        <begin position="289"/>
        <end position="308"/>
    </location>
</feature>
<dbReference type="InterPro" id="IPR055344">
    <property type="entry name" value="SecD_SecF_C_bact"/>
</dbReference>
<reference evidence="14" key="1">
    <citation type="submission" date="2023-04" db="EMBL/GenBank/DDBJ databases">
        <title>Comparative genomic analysis of Cohnella hashimotonis sp. nov., isolated from the International Space Station.</title>
        <authorList>
            <person name="Venkateswaran K."/>
            <person name="Simpson A."/>
        </authorList>
    </citation>
    <scope>NUCLEOTIDE SEQUENCE</scope>
    <source>
        <strain evidence="14">F6_2S_P_1</strain>
    </source>
</reference>
<evidence type="ECO:0000256" key="7">
    <source>
        <dbReference type="ARBA" id="ARBA00023010"/>
    </source>
</evidence>
<evidence type="ECO:0000256" key="1">
    <source>
        <dbReference type="ARBA" id="ARBA00004651"/>
    </source>
</evidence>
<evidence type="ECO:0000259" key="11">
    <source>
        <dbReference type="Pfam" id="PF02355"/>
    </source>
</evidence>
<evidence type="ECO:0000259" key="12">
    <source>
        <dbReference type="Pfam" id="PF21760"/>
    </source>
</evidence>
<accession>A0ABT6TAS3</accession>
<evidence type="ECO:0000259" key="13">
    <source>
        <dbReference type="Pfam" id="PF22599"/>
    </source>
</evidence>
<name>A0ABT6TAS3_9BACL</name>
<feature type="domain" description="Protein export membrane protein SecD/SecF C-terminal" evidence="11">
    <location>
        <begin position="533"/>
        <end position="709"/>
    </location>
</feature>
<feature type="domain" description="Protein translocase subunit SecDF P1" evidence="12">
    <location>
        <begin position="63"/>
        <end position="117"/>
    </location>
</feature>
<dbReference type="NCBIfam" id="TIGR00966">
    <property type="entry name" value="transloc_SecF"/>
    <property type="match status" value="1"/>
</dbReference>
<dbReference type="PANTHER" id="PTHR30081:SF1">
    <property type="entry name" value="PROTEIN TRANSLOCASE SUBUNIT SECD"/>
    <property type="match status" value="1"/>
</dbReference>
<dbReference type="NCBIfam" id="TIGR00916">
    <property type="entry name" value="2A0604s01"/>
    <property type="match status" value="2"/>
</dbReference>
<comment type="subcellular location">
    <subcellularLocation>
        <location evidence="1 9">Cell membrane</location>
        <topology evidence="1 9">Multi-pass membrane protein</topology>
    </subcellularLocation>
</comment>
<evidence type="ECO:0000256" key="4">
    <source>
        <dbReference type="ARBA" id="ARBA00022692"/>
    </source>
</evidence>
<dbReference type="Pfam" id="PF22599">
    <property type="entry name" value="SecDF_P1_head"/>
    <property type="match status" value="1"/>
</dbReference>
<keyword evidence="2 9" id="KW-0813">Transport</keyword>
<evidence type="ECO:0000256" key="9">
    <source>
        <dbReference type="HAMAP-Rule" id="MF_01463"/>
    </source>
</evidence>
<feature type="domain" description="Protein export membrane protein SecD/SecF C-terminal" evidence="11">
    <location>
        <begin position="224"/>
        <end position="388"/>
    </location>
</feature>
<dbReference type="Gene3D" id="3.30.70.3220">
    <property type="match status" value="1"/>
</dbReference>
<dbReference type="InterPro" id="IPR054384">
    <property type="entry name" value="SecDF_P1_head"/>
</dbReference>
<keyword evidence="5 9" id="KW-0653">Protein transport</keyword>
<dbReference type="Pfam" id="PF02355">
    <property type="entry name" value="SecD_SecF_C"/>
    <property type="match status" value="2"/>
</dbReference>
<keyword evidence="15" id="KW-1185">Reference proteome</keyword>
<evidence type="ECO:0000313" key="14">
    <source>
        <dbReference type="EMBL" id="MDI4643933.1"/>
    </source>
</evidence>
<comment type="caution">
    <text evidence="9">Lacks conserved residue(s) required for the propagation of feature annotation.</text>
</comment>
<comment type="subunit">
    <text evidence="9">Forms a complex with SecF. Part of the essential Sec protein translocation apparatus which comprises SecA, SecYEG and auxiliary proteins SecDF. Other proteins may also be involved.</text>
</comment>
<dbReference type="SUPFAM" id="SSF82866">
    <property type="entry name" value="Multidrug efflux transporter AcrB transmembrane domain"/>
    <property type="match status" value="2"/>
</dbReference>
<evidence type="ECO:0000256" key="8">
    <source>
        <dbReference type="ARBA" id="ARBA00023136"/>
    </source>
</evidence>
<comment type="function">
    <text evidence="9">Part of the Sec protein translocase complex. Interacts with the SecYEG preprotein conducting channel. SecDF uses the proton motive force (PMF) to complete protein translocation after the ATP-dependent function of SecA.</text>
</comment>
<keyword evidence="7 9" id="KW-0811">Translocation</keyword>
<sequence>MIIIKRVVAFLLTVAFTLTIVTATFPNIVDRVRLGLDLKGGFEVLYEANPVQPGGSITKENLRQTANSLEKRVNAFGIAEPEIWTEGTNRIRVRIAGVSDEEKVREMLKKPAELTVSGPDGSVELVGTDFVEGGAEVVYDEMRNPNVQVKVKDKGKLEDLSTRLLGRQIFINLDDRMLTDPVIQAVMSNGICRITGHFTYDEAKEIVDIINMGALPLKLTEKFSQSVGASLGQQSLNQTLQAGVAGSALILLFMLALYRLPGLIASITLITYTWLLLLVMNLMSATLTLPGIAAFVLGIGMAVDANIIQYERFKEELRTGKSPQSALKAGSKRSFRTVMDANVTTLIAGFVLFSLGSGAIKGFAITLILSIILSVLTNMYFSQWLMSLLLRSNWVRGTRGFGVKPEHIIDKAEAVALPSTHRTFDFVARRKTFFLASIIVTVLGIGSLLVQHLNYGVDFKAGTSLDITLNDSIDQETAAQIVRGAGFSPSVLSIGGNQQNRISLRFDHVLDPDGKDSAKIIQAFAVKYGDDISKEENTVDPAIARELARQAVYAVLLASLGILLYVCVRFEWRFALAAIVALLHDAFFVVSVFSLFRLEVNLPFIAAVLTIIGYSINDTVVIFDRIRENLRFSRSRTYEDLKTIVNRSINQTLTRSINTVVAVLFAAVALLFWGSESIRLFSLALTIGLLVGMYSSIYIASQIWLSMKKRTLRTRTDVAPKTSGLYPLPVLTVSYEDDQE</sequence>
<proteinExistence type="inferred from homology"/>
<feature type="transmembrane region" description="Helical" evidence="9">
    <location>
        <begin position="656"/>
        <end position="674"/>
    </location>
</feature>
<evidence type="ECO:0000256" key="10">
    <source>
        <dbReference type="HAMAP-Rule" id="MF_01464"/>
    </source>
</evidence>
<keyword evidence="6 9" id="KW-1133">Transmembrane helix</keyword>
<feature type="transmembrane region" description="Helical" evidence="9">
    <location>
        <begin position="551"/>
        <end position="568"/>
    </location>
</feature>
<feature type="transmembrane region" description="Helical" evidence="9">
    <location>
        <begin position="337"/>
        <end position="356"/>
    </location>
</feature>
<keyword evidence="4 9" id="KW-0812">Transmembrane</keyword>
<dbReference type="PRINTS" id="PR01755">
    <property type="entry name" value="SECFTRNLCASE"/>
</dbReference>
<dbReference type="Pfam" id="PF07549">
    <property type="entry name" value="Sec_GG"/>
    <property type="match status" value="1"/>
</dbReference>
<feature type="transmembrane region" description="Helical" evidence="9">
    <location>
        <begin position="575"/>
        <end position="596"/>
    </location>
</feature>
<evidence type="ECO:0000256" key="3">
    <source>
        <dbReference type="ARBA" id="ARBA00022475"/>
    </source>
</evidence>
<dbReference type="HAMAP" id="MF_01463_B">
    <property type="entry name" value="SecD_B"/>
    <property type="match status" value="1"/>
</dbReference>
<dbReference type="PANTHER" id="PTHR30081">
    <property type="entry name" value="PROTEIN-EXPORT MEMBRANE PROTEIN SEC"/>
    <property type="match status" value="1"/>
</dbReference>
<comment type="caution">
    <text evidence="14">The sequence shown here is derived from an EMBL/GenBank/DDBJ whole genome shotgun (WGS) entry which is preliminary data.</text>
</comment>
<comment type="similarity">
    <text evidence="9">Belongs to the SecD/SecF family. SecD subfamily.</text>
</comment>
<protein>
    <recommendedName>
        <fullName evidence="9 10">Multifunctional fusion protein</fullName>
    </recommendedName>
    <domain>
        <recommendedName>
            <fullName evidence="9">Protein translocase subunit SecD</fullName>
        </recommendedName>
    </domain>
    <domain>
        <recommendedName>
            <fullName evidence="10">Protein-export membrane protein SecF</fullName>
        </recommendedName>
    </domain>
</protein>
<dbReference type="Proteomes" id="UP001161691">
    <property type="component" value="Unassembled WGS sequence"/>
</dbReference>
<evidence type="ECO:0000256" key="5">
    <source>
        <dbReference type="ARBA" id="ARBA00022927"/>
    </source>
</evidence>
<feature type="transmembrane region" description="Helical" evidence="9">
    <location>
        <begin position="432"/>
        <end position="450"/>
    </location>
</feature>
<comment type="similarity">
    <text evidence="10">Belongs to the SecD/SecF family. SecF subfamily.</text>
</comment>
<feature type="transmembrane region" description="Helical" evidence="9">
    <location>
        <begin position="602"/>
        <end position="623"/>
    </location>
</feature>
<gene>
    <name evidence="9 14" type="primary">secD</name>
    <name evidence="10" type="synonym">secF</name>
    <name evidence="14" type="ORF">KB449_03135</name>
</gene>
<feature type="transmembrane region" description="Helical" evidence="9">
    <location>
        <begin position="362"/>
        <end position="381"/>
    </location>
</feature>
<dbReference type="Gene3D" id="1.20.1640.10">
    <property type="entry name" value="Multidrug efflux transporter AcrB transmembrane domain"/>
    <property type="match status" value="2"/>
</dbReference>
<dbReference type="InterPro" id="IPR022646">
    <property type="entry name" value="SecD/SecF_CS"/>
</dbReference>
<feature type="transmembrane region" description="Helical" evidence="9">
    <location>
        <begin position="263"/>
        <end position="283"/>
    </location>
</feature>
<feature type="domain" description="SecDF P1 head subdomain" evidence="13">
    <location>
        <begin position="135"/>
        <end position="216"/>
    </location>
</feature>
<feature type="transmembrane region" description="Helical" evidence="9">
    <location>
        <begin position="680"/>
        <end position="705"/>
    </location>
</feature>
<dbReference type="InterPro" id="IPR022813">
    <property type="entry name" value="SecD/SecF_arch_bac"/>
</dbReference>
<comment type="subunit">
    <text evidence="10">Forms a complex with SecD. Part of the essential Sec protein translocation apparatus which comprises SecA, SecYEG and auxiliary proteins SecDF. Other proteins may also be involved.</text>
</comment>
<dbReference type="RefSeq" id="WP_282906968.1">
    <property type="nucleotide sequence ID" value="NZ_JAGRPV010000001.1"/>
</dbReference>
<feature type="transmembrane region" description="Helical" evidence="9">
    <location>
        <begin position="240"/>
        <end position="258"/>
    </location>
</feature>
<dbReference type="InterPro" id="IPR022645">
    <property type="entry name" value="SecD/SecF_bac"/>
</dbReference>
<dbReference type="InterPro" id="IPR048634">
    <property type="entry name" value="SecD_SecF_C"/>
</dbReference>
<dbReference type="EMBL" id="JAGRPV010000001">
    <property type="protein sequence ID" value="MDI4643933.1"/>
    <property type="molecule type" value="Genomic_DNA"/>
</dbReference>
<dbReference type="InterPro" id="IPR005791">
    <property type="entry name" value="SecD"/>
</dbReference>
<dbReference type="InterPro" id="IPR048631">
    <property type="entry name" value="SecD_1st"/>
</dbReference>
<dbReference type="HAMAP" id="MF_01464_B">
    <property type="entry name" value="SecF_B"/>
    <property type="match status" value="1"/>
</dbReference>
<dbReference type="InterPro" id="IPR005665">
    <property type="entry name" value="SecF_bac"/>
</dbReference>
<evidence type="ECO:0000256" key="2">
    <source>
        <dbReference type="ARBA" id="ARBA00022448"/>
    </source>
</evidence>
<evidence type="ECO:0000256" key="6">
    <source>
        <dbReference type="ARBA" id="ARBA00022989"/>
    </source>
</evidence>